<evidence type="ECO:0000256" key="1">
    <source>
        <dbReference type="ARBA" id="ARBA00022729"/>
    </source>
</evidence>
<protein>
    <recommendedName>
        <fullName evidence="2">Glycosyl hydrolase-like 10 domain-containing protein</fullName>
    </recommendedName>
</protein>
<dbReference type="PATRIC" id="fig|1666911.3.peg.4774"/>
<dbReference type="Proteomes" id="UP000050465">
    <property type="component" value="Unassembled WGS sequence"/>
</dbReference>
<gene>
    <name evidence="3" type="ORF">HLUCCA11_12825</name>
</gene>
<dbReference type="EMBL" id="LJZR01000016">
    <property type="protein sequence ID" value="KPQ34818.1"/>
    <property type="molecule type" value="Genomic_DNA"/>
</dbReference>
<keyword evidence="1" id="KW-0732">Signal</keyword>
<proteinExistence type="predicted"/>
<dbReference type="InterPro" id="IPR052177">
    <property type="entry name" value="Divisome_Glycosyl_Hydrolase"/>
</dbReference>
<dbReference type="InterPro" id="IPR003790">
    <property type="entry name" value="GHL10"/>
</dbReference>
<comment type="caution">
    <text evidence="3">The sequence shown here is derived from an EMBL/GenBank/DDBJ whole genome shotgun (WGS) entry which is preliminary data.</text>
</comment>
<sequence>MVLKDNFKSTTKGRISRHWKRFVTLVVIAGLLPLMMQGVVPLSVQAQTSQSQLNRFCQLPAADAERKESLRLASLQGDEAAQQQYEAIRRRHSQALQTCRQQNWPRNQAIWLRLYPCDLQPGRLDAVMDKIVNLGYNEVYIEAFANGQVLLPKNDNPTVWPSVVQSSADADRDLLAEAIAAARKQSIKPYAWMFTINFGYSYGQRADRRHVLARNRSGADTRDYADNGTSGTSEESFIDPYNPTARADYLQMVRAVLARNPDAALYDYVRYPRLTGAASVASEVSNLWIYGPAANQALIQRATNNKGRALIQRFLQKGYITDTDVAQVDALYPTEGEPMWQSRNPPAVAPKDLAPAAVRRPGLQLELWRLSVAHAIQGIVDFLQIAAAPAQQAGIPAGAVFFPGGNQAVGNTGYDARLQHWNRFPTSLEFHPMAYAVCGDPSCIVEEVERVLRVKQNPAMVKPAIAGLWGTAQRNRPSLEAQMDAIQRSEPRINTVSHFALSWIEPEFDRFRKTCPVNRVGAPNVGNLRSSAQQ</sequence>
<evidence type="ECO:0000313" key="4">
    <source>
        <dbReference type="Proteomes" id="UP000050465"/>
    </source>
</evidence>
<dbReference type="AlphaFoldDB" id="A0A0N8KMV8"/>
<dbReference type="PANTHER" id="PTHR43405">
    <property type="entry name" value="GLYCOSYL HYDROLASE DIGH"/>
    <property type="match status" value="1"/>
</dbReference>
<dbReference type="STRING" id="1666911.HLUCCA11_12825"/>
<organism evidence="3 4">
    <name type="scientific">Phormidesmis priestleyi Ana</name>
    <dbReference type="NCBI Taxonomy" id="1666911"/>
    <lineage>
        <taxon>Bacteria</taxon>
        <taxon>Bacillati</taxon>
        <taxon>Cyanobacteriota</taxon>
        <taxon>Cyanophyceae</taxon>
        <taxon>Leptolyngbyales</taxon>
        <taxon>Leptolyngbyaceae</taxon>
        <taxon>Phormidesmis</taxon>
    </lineage>
</organism>
<dbReference type="PANTHER" id="PTHR43405:SF1">
    <property type="entry name" value="GLYCOSYL HYDROLASE DIGH"/>
    <property type="match status" value="1"/>
</dbReference>
<evidence type="ECO:0000259" key="2">
    <source>
        <dbReference type="Pfam" id="PF02638"/>
    </source>
</evidence>
<name>A0A0N8KMV8_9CYAN</name>
<evidence type="ECO:0000313" key="3">
    <source>
        <dbReference type="EMBL" id="KPQ34818.1"/>
    </source>
</evidence>
<reference evidence="3 4" key="1">
    <citation type="submission" date="2015-09" db="EMBL/GenBank/DDBJ databases">
        <title>Identification and resolution of microdiversity through metagenomic sequencing of parallel consortia.</title>
        <authorList>
            <person name="Nelson W.C."/>
            <person name="Romine M.F."/>
            <person name="Lindemann S.R."/>
        </authorList>
    </citation>
    <scope>NUCLEOTIDE SEQUENCE [LARGE SCALE GENOMIC DNA]</scope>
    <source>
        <strain evidence="3">Ana</strain>
    </source>
</reference>
<feature type="domain" description="Glycosyl hydrolase-like 10" evidence="2">
    <location>
        <begin position="120"/>
        <end position="280"/>
    </location>
</feature>
<dbReference type="Gene3D" id="3.20.20.80">
    <property type="entry name" value="Glycosidases"/>
    <property type="match status" value="1"/>
</dbReference>
<accession>A0A0N8KMV8</accession>
<dbReference type="Pfam" id="PF02638">
    <property type="entry name" value="GHL10"/>
    <property type="match status" value="1"/>
</dbReference>